<evidence type="ECO:0000259" key="3">
    <source>
        <dbReference type="Pfam" id="PF07261"/>
    </source>
</evidence>
<gene>
    <name evidence="4" type="ORF">JOD01_003876</name>
</gene>
<dbReference type="PANTHER" id="PTHR37293:SF5">
    <property type="entry name" value="DNA REPLICATION PROTEIN"/>
    <property type="match status" value="1"/>
</dbReference>
<evidence type="ECO:0000256" key="2">
    <source>
        <dbReference type="SAM" id="MobiDB-lite"/>
    </source>
</evidence>
<accession>A0A938Y4M4</accession>
<comment type="caution">
    <text evidence="4">The sequence shown here is derived from an EMBL/GenBank/DDBJ whole genome shotgun (WGS) entry which is preliminary data.</text>
</comment>
<protein>
    <submittedName>
        <fullName evidence="4">DnaD/phage-associated family protein</fullName>
    </submittedName>
</protein>
<dbReference type="SUPFAM" id="SSF158499">
    <property type="entry name" value="DnaD domain-like"/>
    <property type="match status" value="1"/>
</dbReference>
<dbReference type="Pfam" id="PF07261">
    <property type="entry name" value="DnaB_2"/>
    <property type="match status" value="1"/>
</dbReference>
<sequence length="313" mass="36683">MSHLLLDEEPLIIMPSLAKAIGLNESIVVQQLHYWLRKAGKVIQGRKWVYNTYKEWQEQFPFWSEVTVRRIITSLEKRGIVLAENFNEMRADKTKWYTIDYERLEGVISPCDQIDQSMRSNRSDGCDQFDQSNTREYTENTTEKEEEKEKSDMGVISPFEFYQKNIHPIIKPMILEEMNYWLDGGFFDQPEEILLESLKLIVRKEAKWDYANKALMDWKDQGLRTLESVRRYIKDRETRKPVNGNRGTNQLKQDKLPSSLEKQIERQHAGQHQSKTDGKTVKDDPELNALLQRMRSASKNGASDDQVGGKPYD</sequence>
<feature type="domain" description="DnaB/C C-terminal" evidence="3">
    <location>
        <begin position="159"/>
        <end position="233"/>
    </location>
</feature>
<dbReference type="PANTHER" id="PTHR37293">
    <property type="entry name" value="PHAGE REPLICATION PROTEIN-RELATED"/>
    <property type="match status" value="1"/>
</dbReference>
<feature type="region of interest" description="Disordered" evidence="2">
    <location>
        <begin position="119"/>
        <end position="150"/>
    </location>
</feature>
<dbReference type="AlphaFoldDB" id="A0A938Y4M4"/>
<evidence type="ECO:0000313" key="5">
    <source>
        <dbReference type="Proteomes" id="UP000717624"/>
    </source>
</evidence>
<dbReference type="Gene3D" id="1.10.10.630">
    <property type="entry name" value="DnaD domain-like"/>
    <property type="match status" value="1"/>
</dbReference>
<dbReference type="NCBIfam" id="TIGR01446">
    <property type="entry name" value="DnaD_dom"/>
    <property type="match status" value="1"/>
</dbReference>
<dbReference type="RefSeq" id="WP_204519983.1">
    <property type="nucleotide sequence ID" value="NZ_JAFBEB010000022.1"/>
</dbReference>
<reference evidence="4" key="1">
    <citation type="submission" date="2021-01" db="EMBL/GenBank/DDBJ databases">
        <title>Genomic Encyclopedia of Type Strains, Phase IV (KMG-IV): sequencing the most valuable type-strain genomes for metagenomic binning, comparative biology and taxonomic classification.</title>
        <authorList>
            <person name="Goeker M."/>
        </authorList>
    </citation>
    <scope>NUCLEOTIDE SEQUENCE</scope>
    <source>
        <strain evidence="4">DSM 25523</strain>
    </source>
</reference>
<feature type="compositionally biased region" description="Basic and acidic residues" evidence="2">
    <location>
        <begin position="262"/>
        <end position="285"/>
    </location>
</feature>
<organism evidence="4 5">
    <name type="scientific">Brevibacillus fulvus</name>
    <dbReference type="NCBI Taxonomy" id="1125967"/>
    <lineage>
        <taxon>Bacteria</taxon>
        <taxon>Bacillati</taxon>
        <taxon>Bacillota</taxon>
        <taxon>Bacilli</taxon>
        <taxon>Bacillales</taxon>
        <taxon>Paenibacillaceae</taxon>
        <taxon>Brevibacillus</taxon>
    </lineage>
</organism>
<comment type="similarity">
    <text evidence="1">Belongs to the DnaB/DnaD family.</text>
</comment>
<dbReference type="InterPro" id="IPR034829">
    <property type="entry name" value="DnaD-like_sf"/>
</dbReference>
<dbReference type="EMBL" id="JAFBEB010000022">
    <property type="protein sequence ID" value="MBM7592214.1"/>
    <property type="molecule type" value="Genomic_DNA"/>
</dbReference>
<keyword evidence="5" id="KW-1185">Reference proteome</keyword>
<evidence type="ECO:0000313" key="4">
    <source>
        <dbReference type="EMBL" id="MBM7592214.1"/>
    </source>
</evidence>
<dbReference type="InterPro" id="IPR053162">
    <property type="entry name" value="DnaD"/>
</dbReference>
<dbReference type="Proteomes" id="UP000717624">
    <property type="component" value="Unassembled WGS sequence"/>
</dbReference>
<feature type="region of interest" description="Disordered" evidence="2">
    <location>
        <begin position="236"/>
        <end position="313"/>
    </location>
</feature>
<dbReference type="InterPro" id="IPR006343">
    <property type="entry name" value="DnaB/C_C"/>
</dbReference>
<evidence type="ECO:0000256" key="1">
    <source>
        <dbReference type="ARBA" id="ARBA00093462"/>
    </source>
</evidence>
<name>A0A938Y4M4_9BACL</name>
<feature type="compositionally biased region" description="Basic and acidic residues" evidence="2">
    <location>
        <begin position="136"/>
        <end position="150"/>
    </location>
</feature>
<proteinExistence type="inferred from homology"/>